<keyword evidence="2" id="KW-1185">Reference proteome</keyword>
<dbReference type="Proteomes" id="UP000322699">
    <property type="component" value="Unassembled WGS sequence"/>
</dbReference>
<evidence type="ECO:0000313" key="2">
    <source>
        <dbReference type="Proteomes" id="UP000322699"/>
    </source>
</evidence>
<protein>
    <submittedName>
        <fullName evidence="1">Uncharacterized protein</fullName>
    </submittedName>
</protein>
<accession>A0A5B1CLB5</accession>
<evidence type="ECO:0000313" key="1">
    <source>
        <dbReference type="EMBL" id="KAA1261326.1"/>
    </source>
</evidence>
<dbReference type="AlphaFoldDB" id="A0A5B1CLB5"/>
<dbReference type="EMBL" id="VRLW01000001">
    <property type="protein sequence ID" value="KAA1261326.1"/>
    <property type="molecule type" value="Genomic_DNA"/>
</dbReference>
<comment type="caution">
    <text evidence="1">The sequence shown here is derived from an EMBL/GenBank/DDBJ whole genome shotgun (WGS) entry which is preliminary data.</text>
</comment>
<sequence length="50" mass="5561">MVGSKKDSSGSGIRVELRMVEDWPKVTRDFRYCMLGVKLLGLASRFVGIA</sequence>
<gene>
    <name evidence="1" type="ORF">LF1_38730</name>
</gene>
<organism evidence="1 2">
    <name type="scientific">Rubripirellula obstinata</name>
    <dbReference type="NCBI Taxonomy" id="406547"/>
    <lineage>
        <taxon>Bacteria</taxon>
        <taxon>Pseudomonadati</taxon>
        <taxon>Planctomycetota</taxon>
        <taxon>Planctomycetia</taxon>
        <taxon>Pirellulales</taxon>
        <taxon>Pirellulaceae</taxon>
        <taxon>Rubripirellula</taxon>
    </lineage>
</organism>
<proteinExistence type="predicted"/>
<reference evidence="1 2" key="1">
    <citation type="submission" date="2019-08" db="EMBL/GenBank/DDBJ databases">
        <title>Deep-cultivation of Planctomycetes and their phenomic and genomic characterization uncovers novel biology.</title>
        <authorList>
            <person name="Wiegand S."/>
            <person name="Jogler M."/>
            <person name="Boedeker C."/>
            <person name="Pinto D."/>
            <person name="Vollmers J."/>
            <person name="Rivas-Marin E."/>
            <person name="Kohn T."/>
            <person name="Peeters S.H."/>
            <person name="Heuer A."/>
            <person name="Rast P."/>
            <person name="Oberbeckmann S."/>
            <person name="Bunk B."/>
            <person name="Jeske O."/>
            <person name="Meyerdierks A."/>
            <person name="Storesund J.E."/>
            <person name="Kallscheuer N."/>
            <person name="Luecker S."/>
            <person name="Lage O.M."/>
            <person name="Pohl T."/>
            <person name="Merkel B.J."/>
            <person name="Hornburger P."/>
            <person name="Mueller R.-W."/>
            <person name="Bruemmer F."/>
            <person name="Labrenz M."/>
            <person name="Spormann A.M."/>
            <person name="Op Den Camp H."/>
            <person name="Overmann J."/>
            <person name="Amann R."/>
            <person name="Jetten M.S.M."/>
            <person name="Mascher T."/>
            <person name="Medema M.H."/>
            <person name="Devos D.P."/>
            <person name="Kaster A.-K."/>
            <person name="Ovreas L."/>
            <person name="Rohde M."/>
            <person name="Galperin M.Y."/>
            <person name="Jogler C."/>
        </authorList>
    </citation>
    <scope>NUCLEOTIDE SEQUENCE [LARGE SCALE GENOMIC DNA]</scope>
    <source>
        <strain evidence="1 2">LF1</strain>
    </source>
</reference>
<name>A0A5B1CLB5_9BACT</name>